<dbReference type="Proteomes" id="UP000321393">
    <property type="component" value="Unassembled WGS sequence"/>
</dbReference>
<evidence type="ECO:0000256" key="8">
    <source>
        <dbReference type="SAM" id="MobiDB-lite"/>
    </source>
</evidence>
<evidence type="ECO:0000256" key="4">
    <source>
        <dbReference type="ARBA" id="ARBA00022722"/>
    </source>
</evidence>
<dbReference type="EMBL" id="SSTE01020357">
    <property type="protein sequence ID" value="KAA0034851.1"/>
    <property type="molecule type" value="Genomic_DNA"/>
</dbReference>
<dbReference type="CDD" id="cd01647">
    <property type="entry name" value="RT_LTR"/>
    <property type="match status" value="1"/>
</dbReference>
<dbReference type="PANTHER" id="PTHR24559:SF450">
    <property type="entry name" value="RNA-DIRECTED DNA POLYMERASE HOMOLOG"/>
    <property type="match status" value="1"/>
</dbReference>
<dbReference type="Gene3D" id="3.30.70.270">
    <property type="match status" value="1"/>
</dbReference>
<organism evidence="10 11">
    <name type="scientific">Cucumis melo var. makuwa</name>
    <name type="common">Oriental melon</name>
    <dbReference type="NCBI Taxonomy" id="1194695"/>
    <lineage>
        <taxon>Eukaryota</taxon>
        <taxon>Viridiplantae</taxon>
        <taxon>Streptophyta</taxon>
        <taxon>Embryophyta</taxon>
        <taxon>Tracheophyta</taxon>
        <taxon>Spermatophyta</taxon>
        <taxon>Magnoliopsida</taxon>
        <taxon>eudicotyledons</taxon>
        <taxon>Gunneridae</taxon>
        <taxon>Pentapetalae</taxon>
        <taxon>rosids</taxon>
        <taxon>fabids</taxon>
        <taxon>Cucurbitales</taxon>
        <taxon>Cucurbitaceae</taxon>
        <taxon>Benincaseae</taxon>
        <taxon>Cucumis</taxon>
    </lineage>
</organism>
<dbReference type="Pfam" id="PF00078">
    <property type="entry name" value="RVT_1"/>
    <property type="match status" value="1"/>
</dbReference>
<dbReference type="InterPro" id="IPR000477">
    <property type="entry name" value="RT_dom"/>
</dbReference>
<name>A0A5A7SZS2_CUCMM</name>
<dbReference type="OrthoDB" id="117622at2759"/>
<evidence type="ECO:0000256" key="7">
    <source>
        <dbReference type="ARBA" id="ARBA00022918"/>
    </source>
</evidence>
<evidence type="ECO:0000256" key="2">
    <source>
        <dbReference type="ARBA" id="ARBA00022679"/>
    </source>
</evidence>
<accession>A0A5A7SZS2</accession>
<comment type="caution">
    <text evidence="10">The sequence shown here is derived from an EMBL/GenBank/DDBJ whole genome shotgun (WGS) entry which is preliminary data.</text>
</comment>
<dbReference type="Gene3D" id="3.10.10.10">
    <property type="entry name" value="HIV Type 1 Reverse Transcriptase, subunit A, domain 1"/>
    <property type="match status" value="1"/>
</dbReference>
<proteinExistence type="predicted"/>
<feature type="compositionally biased region" description="Polar residues" evidence="8">
    <location>
        <begin position="282"/>
        <end position="332"/>
    </location>
</feature>
<feature type="compositionally biased region" description="Pro residues" evidence="8">
    <location>
        <begin position="333"/>
        <end position="354"/>
    </location>
</feature>
<dbReference type="SUPFAM" id="SSF56672">
    <property type="entry name" value="DNA/RNA polymerases"/>
    <property type="match status" value="1"/>
</dbReference>
<gene>
    <name evidence="10" type="ORF">E6C27_scaffold515G00120</name>
</gene>
<evidence type="ECO:0000313" key="11">
    <source>
        <dbReference type="Proteomes" id="UP000321393"/>
    </source>
</evidence>
<keyword evidence="1" id="KW-0645">Protease</keyword>
<dbReference type="GO" id="GO:0008233">
    <property type="term" value="F:peptidase activity"/>
    <property type="evidence" value="ECO:0007669"/>
    <property type="project" value="UniProtKB-KW"/>
</dbReference>
<keyword evidence="4" id="KW-0540">Nuclease</keyword>
<dbReference type="GO" id="GO:0003964">
    <property type="term" value="F:RNA-directed DNA polymerase activity"/>
    <property type="evidence" value="ECO:0007669"/>
    <property type="project" value="UniProtKB-KW"/>
</dbReference>
<evidence type="ECO:0000256" key="3">
    <source>
        <dbReference type="ARBA" id="ARBA00022695"/>
    </source>
</evidence>
<dbReference type="FunFam" id="3.10.10.10:FF:000007">
    <property type="entry name" value="Retrovirus-related Pol polyprotein from transposon 17.6-like Protein"/>
    <property type="match status" value="1"/>
</dbReference>
<dbReference type="InterPro" id="IPR053134">
    <property type="entry name" value="RNA-dir_DNA_polymerase"/>
</dbReference>
<dbReference type="GO" id="GO:0004519">
    <property type="term" value="F:endonuclease activity"/>
    <property type="evidence" value="ECO:0007669"/>
    <property type="project" value="UniProtKB-KW"/>
</dbReference>
<evidence type="ECO:0000256" key="1">
    <source>
        <dbReference type="ARBA" id="ARBA00022670"/>
    </source>
</evidence>
<evidence type="ECO:0000256" key="5">
    <source>
        <dbReference type="ARBA" id="ARBA00022759"/>
    </source>
</evidence>
<keyword evidence="2" id="KW-0808">Transferase</keyword>
<keyword evidence="5" id="KW-0255">Endonuclease</keyword>
<evidence type="ECO:0000313" key="10">
    <source>
        <dbReference type="EMBL" id="KAA0034851.1"/>
    </source>
</evidence>
<dbReference type="InterPro" id="IPR043502">
    <property type="entry name" value="DNA/RNA_pol_sf"/>
</dbReference>
<keyword evidence="7" id="KW-0695">RNA-directed DNA polymerase</keyword>
<feature type="compositionally biased region" description="Basic residues" evidence="8">
    <location>
        <begin position="270"/>
        <end position="279"/>
    </location>
</feature>
<sequence>MIKCWGEKDEGFLIECRAIEVGVLKSNDYCMGNMEAEKSSPISTVIKQAVNNTTIPDKFPIPVVEELFDELCGASLFSKIDLKSGHHQIRMADEDIEKTAFRTHEGHYEFLVMPSGLTNAPTTFQALMKTIFKPFLRKFVLVFFDDILIYREGVEVDLEKIKPIAEWLKPTNNKEVRGFLGLIGYCRRFVRNYGAIAAPLTQLLTKGGYKWNDEAAEAFDHHTLALRDRVRPVYERELMAVVLAVQHWRSYSLVGKFKAIQESLLPPSVHMKRRKKGKASQKLGTNGVVQQNGDNETVPSLKSSNREIQPSQVHVNASSPAESQLKTWSRPSSPYPNYPDLKPPSSPTPSKPGN</sequence>
<evidence type="ECO:0000259" key="9">
    <source>
        <dbReference type="Pfam" id="PF00078"/>
    </source>
</evidence>
<evidence type="ECO:0000256" key="6">
    <source>
        <dbReference type="ARBA" id="ARBA00022801"/>
    </source>
</evidence>
<keyword evidence="3" id="KW-0548">Nucleotidyltransferase</keyword>
<dbReference type="InterPro" id="IPR043128">
    <property type="entry name" value="Rev_trsase/Diguanyl_cyclase"/>
</dbReference>
<feature type="region of interest" description="Disordered" evidence="8">
    <location>
        <begin position="268"/>
        <end position="354"/>
    </location>
</feature>
<protein>
    <submittedName>
        <fullName evidence="10">Retrovirus-related Pol polyprotein from transposon 297 family</fullName>
    </submittedName>
</protein>
<reference evidence="10 11" key="1">
    <citation type="submission" date="2019-08" db="EMBL/GenBank/DDBJ databases">
        <title>Draft genome sequences of two oriental melons (Cucumis melo L. var makuwa).</title>
        <authorList>
            <person name="Kwon S.-Y."/>
        </authorList>
    </citation>
    <scope>NUCLEOTIDE SEQUENCE [LARGE SCALE GENOMIC DNA]</scope>
    <source>
        <strain evidence="11">cv. SW 3</strain>
        <tissue evidence="10">Leaf</tissue>
    </source>
</reference>
<dbReference type="AlphaFoldDB" id="A0A5A7SZS2"/>
<dbReference type="GO" id="GO:0006508">
    <property type="term" value="P:proteolysis"/>
    <property type="evidence" value="ECO:0007669"/>
    <property type="project" value="UniProtKB-KW"/>
</dbReference>
<keyword evidence="6" id="KW-0378">Hydrolase</keyword>
<feature type="domain" description="Reverse transcriptase" evidence="9">
    <location>
        <begin position="46"/>
        <end position="169"/>
    </location>
</feature>
<dbReference type="PANTHER" id="PTHR24559">
    <property type="entry name" value="TRANSPOSON TY3-I GAG-POL POLYPROTEIN"/>
    <property type="match status" value="1"/>
</dbReference>